<proteinExistence type="predicted"/>
<reference evidence="1" key="1">
    <citation type="submission" date="2012-04" db="EMBL/GenBank/DDBJ databases">
        <title>The Genome Sequence of Loa loa.</title>
        <authorList>
            <consortium name="The Broad Institute Genome Sequencing Platform"/>
            <consortium name="Broad Institute Genome Sequencing Center for Infectious Disease"/>
            <person name="Nutman T.B."/>
            <person name="Fink D.L."/>
            <person name="Russ C."/>
            <person name="Young S."/>
            <person name="Zeng Q."/>
            <person name="Gargeya S."/>
            <person name="Alvarado L."/>
            <person name="Berlin A."/>
            <person name="Chapman S.B."/>
            <person name="Chen Z."/>
            <person name="Freedman E."/>
            <person name="Gellesch M."/>
            <person name="Goldberg J."/>
            <person name="Griggs A."/>
            <person name="Gujja S."/>
            <person name="Heilman E.R."/>
            <person name="Heiman D."/>
            <person name="Howarth C."/>
            <person name="Mehta T."/>
            <person name="Neiman D."/>
            <person name="Pearson M."/>
            <person name="Roberts A."/>
            <person name="Saif S."/>
            <person name="Shea T."/>
            <person name="Shenoy N."/>
            <person name="Sisk P."/>
            <person name="Stolte C."/>
            <person name="Sykes S."/>
            <person name="White J."/>
            <person name="Yandava C."/>
            <person name="Haas B."/>
            <person name="Henn M.R."/>
            <person name="Nusbaum C."/>
            <person name="Birren B."/>
        </authorList>
    </citation>
    <scope>NUCLEOTIDE SEQUENCE [LARGE SCALE GENOMIC DNA]</scope>
</reference>
<organism evidence="1">
    <name type="scientific">Loa loa</name>
    <name type="common">Eye worm</name>
    <name type="synonym">Filaria loa</name>
    <dbReference type="NCBI Taxonomy" id="7209"/>
    <lineage>
        <taxon>Eukaryota</taxon>
        <taxon>Metazoa</taxon>
        <taxon>Ecdysozoa</taxon>
        <taxon>Nematoda</taxon>
        <taxon>Chromadorea</taxon>
        <taxon>Rhabditida</taxon>
        <taxon>Spirurina</taxon>
        <taxon>Spiruromorpha</taxon>
        <taxon>Filarioidea</taxon>
        <taxon>Onchocercidae</taxon>
        <taxon>Loa</taxon>
    </lineage>
</organism>
<evidence type="ECO:0000313" key="1">
    <source>
        <dbReference type="EMBL" id="EFO23288.1"/>
    </source>
</evidence>
<gene>
    <name evidence="1" type="ORF">LOAG_05195</name>
</gene>
<protein>
    <submittedName>
        <fullName evidence="1">Uncharacterized protein</fullName>
    </submittedName>
</protein>
<sequence length="137" mass="15330">MSKVAGEMNKYLGKKQTRHNIKVGSLRPYLCVTVVPPVVQTHLNDFTLVLVVRVSQKVAALIQSTDTSASHDTASCLVIRSIRSENTNHNVDPQQYIRKGSSIYHRVQIYTTDQLKLNRIEPGQTGTLEKHLALPHS</sequence>
<dbReference type="InParanoid" id="A0A1S0U0I3"/>
<dbReference type="KEGG" id="loa:LOAG_05195"/>
<dbReference type="AlphaFoldDB" id="A0A1S0U0I3"/>
<dbReference type="CTD" id="9942602"/>
<name>A0A1S0U0I3_LOALO</name>
<dbReference type="GeneID" id="9942602"/>
<accession>A0A1S0U0I3</accession>
<dbReference type="EMBL" id="JH712105">
    <property type="protein sequence ID" value="EFO23288.1"/>
    <property type="molecule type" value="Genomic_DNA"/>
</dbReference>
<dbReference type="RefSeq" id="XP_003140780.1">
    <property type="nucleotide sequence ID" value="XM_003140732.1"/>
</dbReference>